<dbReference type="AlphaFoldDB" id="A0A1N6ZK14"/>
<evidence type="ECO:0000256" key="5">
    <source>
        <dbReference type="ARBA" id="ARBA00023239"/>
    </source>
</evidence>
<dbReference type="EMBL" id="FTNC01000018">
    <property type="protein sequence ID" value="SIR27159.1"/>
    <property type="molecule type" value="Genomic_DNA"/>
</dbReference>
<evidence type="ECO:0000256" key="2">
    <source>
        <dbReference type="ARBA" id="ARBA00005014"/>
    </source>
</evidence>
<dbReference type="SMART" id="SM00934">
    <property type="entry name" value="OMPdecase"/>
    <property type="match status" value="1"/>
</dbReference>
<dbReference type="EC" id="4.1.2.43" evidence="4"/>
<dbReference type="FunFam" id="3.20.20.70:FF:000022">
    <property type="entry name" value="3-keto-L-gulonate-6-phosphate decarboxylase UlaD"/>
    <property type="match status" value="1"/>
</dbReference>
<dbReference type="GO" id="GO:0019854">
    <property type="term" value="P:L-ascorbic acid catabolic process"/>
    <property type="evidence" value="ECO:0007669"/>
    <property type="project" value="TreeGrafter"/>
</dbReference>
<dbReference type="GO" id="GO:0033982">
    <property type="term" value="F:3-dehydro-L-gulonate-6-phosphate decarboxylase activity"/>
    <property type="evidence" value="ECO:0007669"/>
    <property type="project" value="TreeGrafter"/>
</dbReference>
<accession>A0A1N6ZK14</accession>
<dbReference type="SUPFAM" id="SSF51366">
    <property type="entry name" value="Ribulose-phoshate binding barrel"/>
    <property type="match status" value="1"/>
</dbReference>
<reference evidence="9" key="1">
    <citation type="submission" date="2017-01" db="EMBL/GenBank/DDBJ databases">
        <authorList>
            <person name="Varghese N."/>
            <person name="Submissions S."/>
        </authorList>
    </citation>
    <scope>NUCLEOTIDE SEQUENCE [LARGE SCALE GENOMIC DNA]</scope>
    <source>
        <strain evidence="9">ATCC 700103</strain>
    </source>
</reference>
<dbReference type="Gene3D" id="3.20.20.70">
    <property type="entry name" value="Aldolase class I"/>
    <property type="match status" value="1"/>
</dbReference>
<keyword evidence="5" id="KW-0456">Lyase</keyword>
<evidence type="ECO:0000256" key="4">
    <source>
        <dbReference type="ARBA" id="ARBA00012890"/>
    </source>
</evidence>
<dbReference type="InterPro" id="IPR011060">
    <property type="entry name" value="RibuloseP-bd_barrel"/>
</dbReference>
<organism evidence="8 9">
    <name type="scientific">Halanaerobium kushneri</name>
    <dbReference type="NCBI Taxonomy" id="56779"/>
    <lineage>
        <taxon>Bacteria</taxon>
        <taxon>Bacillati</taxon>
        <taxon>Bacillota</taxon>
        <taxon>Clostridia</taxon>
        <taxon>Halanaerobiales</taxon>
        <taxon>Halanaerobiaceae</taxon>
        <taxon>Halanaerobium</taxon>
    </lineage>
</organism>
<evidence type="ECO:0000259" key="7">
    <source>
        <dbReference type="SMART" id="SM00934"/>
    </source>
</evidence>
<keyword evidence="9" id="KW-1185">Reference proteome</keyword>
<dbReference type="RefSeq" id="WP_076545593.1">
    <property type="nucleotide sequence ID" value="NZ_FTNC01000018.1"/>
</dbReference>
<dbReference type="PANTHER" id="PTHR35039">
    <property type="entry name" value="3-KETO-L-GULONATE-6-PHOSPHATE DECARBOXYLASE SGBH-RELATED"/>
    <property type="match status" value="1"/>
</dbReference>
<dbReference type="Proteomes" id="UP000185669">
    <property type="component" value="Unassembled WGS sequence"/>
</dbReference>
<dbReference type="CDD" id="cd04726">
    <property type="entry name" value="KGPDC_HPS"/>
    <property type="match status" value="1"/>
</dbReference>
<feature type="domain" description="Orotidine 5'-phosphate decarboxylase" evidence="7">
    <location>
        <begin position="13"/>
        <end position="212"/>
    </location>
</feature>
<gene>
    <name evidence="8" type="ORF">SAMN05421834_11841</name>
</gene>
<evidence type="ECO:0000313" key="8">
    <source>
        <dbReference type="EMBL" id="SIR27159.1"/>
    </source>
</evidence>
<evidence type="ECO:0000313" key="9">
    <source>
        <dbReference type="Proteomes" id="UP000185669"/>
    </source>
</evidence>
<dbReference type="InterPro" id="IPR013785">
    <property type="entry name" value="Aldolase_TIM"/>
</dbReference>
<evidence type="ECO:0000256" key="6">
    <source>
        <dbReference type="ARBA" id="ARBA00023277"/>
    </source>
</evidence>
<comment type="similarity">
    <text evidence="3">Belongs to the HPS/KGPDC family. HPS subfamily.</text>
</comment>
<dbReference type="GO" id="GO:0004590">
    <property type="term" value="F:orotidine-5'-phosphate decarboxylase activity"/>
    <property type="evidence" value="ECO:0007669"/>
    <property type="project" value="InterPro"/>
</dbReference>
<dbReference type="NCBIfam" id="TIGR03128">
    <property type="entry name" value="RuMP_HxlA"/>
    <property type="match status" value="1"/>
</dbReference>
<evidence type="ECO:0000256" key="3">
    <source>
        <dbReference type="ARBA" id="ARBA00006350"/>
    </source>
</evidence>
<sequence length="220" mass="24202">MEKKERGGESIKKLQLAVDLTELKSSLKLLQQVGKYVDIIELGTPLLISEGISIIPIIKELYPDKIIFADLKIMDGGDIISELAFKKGADMISVLAAANDETIKAAIKNAQTFNAKVLVDMCAIKNIKKRAQEVEHLKTDYISVHRATDRERDGTDPLKELELIENIKTKKAVAGGINLNNFEAACRSTADTIIVGGAIYRSNNPASIARKMNKILNNVR</sequence>
<comment type="pathway">
    <text evidence="2">One-carbon metabolism; formaldehyde assimilation via RuMP pathway; D-fructose 6-phosphate from D-ribulose 5-phosphate and formaldehyde: step 1/2.</text>
</comment>
<dbReference type="PANTHER" id="PTHR35039:SF3">
    <property type="entry name" value="3-KETO-L-GULONATE-6-PHOSPHATE DECARBOXYLASE SGBH-RELATED"/>
    <property type="match status" value="1"/>
</dbReference>
<dbReference type="GO" id="GO:0043801">
    <property type="term" value="F:hexulose-6-phosphate synthase activity"/>
    <property type="evidence" value="ECO:0007669"/>
    <property type="project" value="UniProtKB-EC"/>
</dbReference>
<dbReference type="InterPro" id="IPR001754">
    <property type="entry name" value="OMPdeCOase_dom"/>
</dbReference>
<evidence type="ECO:0000256" key="1">
    <source>
        <dbReference type="ARBA" id="ARBA00000718"/>
    </source>
</evidence>
<dbReference type="InterPro" id="IPR017553">
    <property type="entry name" value="3-hexulose-6-phosphate_synth"/>
</dbReference>
<dbReference type="Pfam" id="PF00215">
    <property type="entry name" value="OMPdecase"/>
    <property type="match status" value="1"/>
</dbReference>
<dbReference type="InterPro" id="IPR041710">
    <property type="entry name" value="HPS/KGPDC"/>
</dbReference>
<protein>
    <recommendedName>
        <fullName evidence="4">3-hexulose-6-phosphate synthase</fullName>
        <ecNumber evidence="4">4.1.2.43</ecNumber>
    </recommendedName>
</protein>
<comment type="catalytic activity">
    <reaction evidence="1">
        <text>D-ribulose 5-phosphate + formaldehyde = D-arabino-hex-3-ulose 6-phosphate</text>
        <dbReference type="Rhea" id="RHEA:25201"/>
        <dbReference type="ChEBI" id="CHEBI:16842"/>
        <dbReference type="ChEBI" id="CHEBI:58121"/>
        <dbReference type="ChEBI" id="CHEBI:58542"/>
        <dbReference type="EC" id="4.1.2.43"/>
    </reaction>
</comment>
<dbReference type="STRING" id="56779.SAMN05421834_11841"/>
<keyword evidence="6" id="KW-0119">Carbohydrate metabolism</keyword>
<proteinExistence type="inferred from homology"/>
<dbReference type="GO" id="GO:0006207">
    <property type="term" value="P:'de novo' pyrimidine nucleobase biosynthetic process"/>
    <property type="evidence" value="ECO:0007669"/>
    <property type="project" value="InterPro"/>
</dbReference>
<name>A0A1N6ZK14_9FIRM</name>